<evidence type="ECO:0000313" key="2">
    <source>
        <dbReference type="Proteomes" id="UP001172386"/>
    </source>
</evidence>
<keyword evidence="2" id="KW-1185">Reference proteome</keyword>
<sequence>MPDPDILSASAQPRQFVHSGWISPEVWKEHEDYIKGLHAGGATAERMSAVLALERDFHPSPGQLSRQLNFWRTESRSKRIQQPVRSYSDKEALTSATVVPTTVAKTEAGLPSNAADRRYSSYSGGSLGIGHTGRVPYDSVSEYRAHGRAVSRTGLDNGRHDTSSILSWTVDTRSETNSIHTSQHSVLSFPVSQQGFSEDGIREILHRELSQDKPKSDSYLRLARDTLGVHHVETWTSDRLLEFAVLLSKGGLTSFGASLYYYLLFKECENLHGQQFLVRLLVKCLTSGQRDIRWSRLGRVTCKIIEFLARNTVENGSQQLADVLGAFLLCSPVHISNELKQSLLTMAHQAMDVDNWKALMRKDIVDLKDLLDLESRVLSMRSADQNTLGGVAAPSWDVWQKGSFRIQITNSGSYHIRQIVGWALQKAEDTKYYQQIEDYSRRGRSKQMYQATYLSLITRLVHEAGTYQSAFDLHLVINLRDTVFRLNEYESMAIVSLFLVNIKTTMSLMSRSDPDEYLSAIAVNKFFSNVQLLEDTMRLTLGKYFSTRDSSGPSRDGADEFILDLVRRAASQQRQWTAILNPQAGRGREMEMPANPDMTVTPDSPHGWQGSKIELPTRTMTRK</sequence>
<name>A0ACC3AKE2_9EURO</name>
<evidence type="ECO:0000313" key="1">
    <source>
        <dbReference type="EMBL" id="KAJ9664415.1"/>
    </source>
</evidence>
<comment type="caution">
    <text evidence="1">The sequence shown here is derived from an EMBL/GenBank/DDBJ whole genome shotgun (WGS) entry which is preliminary data.</text>
</comment>
<reference evidence="1" key="1">
    <citation type="submission" date="2022-10" db="EMBL/GenBank/DDBJ databases">
        <title>Culturing micro-colonial fungi from biological soil crusts in the Mojave desert and describing Neophaeococcomyces mojavensis, and introducing the new genera and species Taxawa tesnikishii.</title>
        <authorList>
            <person name="Kurbessoian T."/>
            <person name="Stajich J.E."/>
        </authorList>
    </citation>
    <scope>NUCLEOTIDE SEQUENCE</scope>
    <source>
        <strain evidence="1">JES_112</strain>
    </source>
</reference>
<gene>
    <name evidence="1" type="ORF">H2198_000344</name>
</gene>
<organism evidence="1 2">
    <name type="scientific">Neophaeococcomyces mojaviensis</name>
    <dbReference type="NCBI Taxonomy" id="3383035"/>
    <lineage>
        <taxon>Eukaryota</taxon>
        <taxon>Fungi</taxon>
        <taxon>Dikarya</taxon>
        <taxon>Ascomycota</taxon>
        <taxon>Pezizomycotina</taxon>
        <taxon>Eurotiomycetes</taxon>
        <taxon>Chaetothyriomycetidae</taxon>
        <taxon>Chaetothyriales</taxon>
        <taxon>Chaetothyriales incertae sedis</taxon>
        <taxon>Neophaeococcomyces</taxon>
    </lineage>
</organism>
<protein>
    <submittedName>
        <fullName evidence="1">Uncharacterized protein</fullName>
    </submittedName>
</protein>
<dbReference type="Proteomes" id="UP001172386">
    <property type="component" value="Unassembled WGS sequence"/>
</dbReference>
<dbReference type="EMBL" id="JAPDRQ010000003">
    <property type="protein sequence ID" value="KAJ9664415.1"/>
    <property type="molecule type" value="Genomic_DNA"/>
</dbReference>
<accession>A0ACC3AKE2</accession>
<proteinExistence type="predicted"/>